<evidence type="ECO:0000259" key="2">
    <source>
        <dbReference type="Pfam" id="PF10159"/>
    </source>
</evidence>
<organism evidence="3 4">
    <name type="scientific">Tuber melanosporum (strain Mel28)</name>
    <name type="common">Perigord black truffle</name>
    <dbReference type="NCBI Taxonomy" id="656061"/>
    <lineage>
        <taxon>Eukaryota</taxon>
        <taxon>Fungi</taxon>
        <taxon>Dikarya</taxon>
        <taxon>Ascomycota</taxon>
        <taxon>Pezizomycotina</taxon>
        <taxon>Pezizomycetes</taxon>
        <taxon>Pezizales</taxon>
        <taxon>Tuberaceae</taxon>
        <taxon>Tuber</taxon>
    </lineage>
</organism>
<dbReference type="eggNOG" id="KOG4520">
    <property type="taxonomic scope" value="Eukaryota"/>
</dbReference>
<reference evidence="3 4" key="1">
    <citation type="journal article" date="2010" name="Nature">
        <title>Perigord black truffle genome uncovers evolutionary origins and mechanisms of symbiosis.</title>
        <authorList>
            <person name="Martin F."/>
            <person name="Kohler A."/>
            <person name="Murat C."/>
            <person name="Balestrini R."/>
            <person name="Coutinho P.M."/>
            <person name="Jaillon O."/>
            <person name="Montanini B."/>
            <person name="Morin E."/>
            <person name="Noel B."/>
            <person name="Percudani R."/>
            <person name="Porcel B."/>
            <person name="Rubini A."/>
            <person name="Amicucci A."/>
            <person name="Amselem J."/>
            <person name="Anthouard V."/>
            <person name="Arcioni S."/>
            <person name="Artiguenave F."/>
            <person name="Aury J.M."/>
            <person name="Ballario P."/>
            <person name="Bolchi A."/>
            <person name="Brenna A."/>
            <person name="Brun A."/>
            <person name="Buee M."/>
            <person name="Cantarel B."/>
            <person name="Chevalier G."/>
            <person name="Couloux A."/>
            <person name="Da Silva C."/>
            <person name="Denoeud F."/>
            <person name="Duplessis S."/>
            <person name="Ghignone S."/>
            <person name="Hilselberger B."/>
            <person name="Iotti M."/>
            <person name="Marcais B."/>
            <person name="Mello A."/>
            <person name="Miranda M."/>
            <person name="Pacioni G."/>
            <person name="Quesneville H."/>
            <person name="Riccioni C."/>
            <person name="Ruotolo R."/>
            <person name="Splivallo R."/>
            <person name="Stocchi V."/>
            <person name="Tisserant E."/>
            <person name="Viscomi A.R."/>
            <person name="Zambonelli A."/>
            <person name="Zampieri E."/>
            <person name="Henrissat B."/>
            <person name="Lebrun M.H."/>
            <person name="Paolocci F."/>
            <person name="Bonfante P."/>
            <person name="Ottonello S."/>
            <person name="Wincker P."/>
        </authorList>
    </citation>
    <scope>NUCLEOTIDE SEQUENCE [LARGE SCALE GENOMIC DNA]</scope>
    <source>
        <strain evidence="3 4">Mel28</strain>
    </source>
</reference>
<dbReference type="PANTHER" id="PTHR14580">
    <property type="entry name" value="MULTIPLE MYELOMA TUMOR-ASSOCIATED PROTEIN 2 FAMILY MEMBER"/>
    <property type="match status" value="1"/>
</dbReference>
<dbReference type="RefSeq" id="XP_002838304.1">
    <property type="nucleotide sequence ID" value="XM_002838258.1"/>
</dbReference>
<keyword evidence="4" id="KW-1185">Reference proteome</keyword>
<proteinExistence type="predicted"/>
<feature type="region of interest" description="Disordered" evidence="1">
    <location>
        <begin position="284"/>
        <end position="407"/>
    </location>
</feature>
<evidence type="ECO:0000256" key="1">
    <source>
        <dbReference type="SAM" id="MobiDB-lite"/>
    </source>
</evidence>
<feature type="domain" description="Multiple myeloma tumor-associated protein 2-like N-terminal" evidence="2">
    <location>
        <begin position="13"/>
        <end position="89"/>
    </location>
</feature>
<dbReference type="AlphaFoldDB" id="D5GDA2"/>
<name>D5GDA2_TUBMM</name>
<accession>D5GDA2</accession>
<evidence type="ECO:0000313" key="3">
    <source>
        <dbReference type="EMBL" id="CAZ82495.1"/>
    </source>
</evidence>
<feature type="region of interest" description="Disordered" evidence="1">
    <location>
        <begin position="95"/>
        <end position="185"/>
    </location>
</feature>
<evidence type="ECO:0000313" key="4">
    <source>
        <dbReference type="Proteomes" id="UP000006911"/>
    </source>
</evidence>
<dbReference type="InParanoid" id="D5GDA2"/>
<dbReference type="GeneID" id="9183959"/>
<dbReference type="PANTHER" id="PTHR14580:SF0">
    <property type="entry name" value="MULTIPLE MYELOMA TUMOR-ASSOCIATED PROTEIN 2"/>
    <property type="match status" value="1"/>
</dbReference>
<feature type="compositionally biased region" description="Basic residues" evidence="1">
    <location>
        <begin position="397"/>
        <end position="407"/>
    </location>
</feature>
<dbReference type="KEGG" id="tml:GSTUM_00006119001"/>
<sequence>MDLLSGLRKGDSSRGGRSEFKWEDVKEDKDRENYLGHSLMAPVGRWQKNKDLTWYAKSGAGETSAEEARKEEIRMIKEAEQDALSEALGFKASVKRPMDPVDQGEVKRAIRESGNEEEEGKGVGFGKRTGKNILDGASRGWDEGGGVKGEFKPAEKGRWRERSGRRERSRSRGRDGGDSHRHWDRDRGGVRVTAIDQVTGFMQLSYPPAQMRQSVAGVEDKIMHDVHSPGQIERILLEENGTGPEKPPNGNSFKNITVLRGGDDLGTLFFLRSQFFQVYLPPIEGAGPSAEGKKRATSRSLKASESSRLTVNTKSKSPIDETHPNNKHIDEETIKGEEEELVKKPTTRNRSPAVETPRSSPRRTRDKIAKTASLVDEMHPGDKQEDDKALEEQKSPATRRRRAMRRR</sequence>
<feature type="compositionally biased region" description="Basic and acidic residues" evidence="1">
    <location>
        <begin position="317"/>
        <end position="336"/>
    </location>
</feature>
<dbReference type="HOGENOM" id="CLU_676508_0_0_1"/>
<feature type="compositionally biased region" description="Basic and acidic residues" evidence="1">
    <location>
        <begin position="96"/>
        <end position="114"/>
    </location>
</feature>
<feature type="compositionally biased region" description="Basic and acidic residues" evidence="1">
    <location>
        <begin position="149"/>
        <end position="185"/>
    </location>
</feature>
<dbReference type="Proteomes" id="UP000006911">
    <property type="component" value="Unassembled WGS sequence"/>
</dbReference>
<dbReference type="InterPro" id="IPR019315">
    <property type="entry name" value="MMTA2_N"/>
</dbReference>
<protein>
    <submittedName>
        <fullName evidence="3">(Perigord truffle) hypothetical protein</fullName>
    </submittedName>
</protein>
<dbReference type="InterPro" id="IPR039207">
    <property type="entry name" value="MMTAG2-like"/>
</dbReference>
<feature type="compositionally biased region" description="Basic and acidic residues" evidence="1">
    <location>
        <begin position="376"/>
        <end position="394"/>
    </location>
</feature>
<dbReference type="Pfam" id="PF10159">
    <property type="entry name" value="MMtag"/>
    <property type="match status" value="1"/>
</dbReference>
<feature type="compositionally biased region" description="Polar residues" evidence="1">
    <location>
        <begin position="298"/>
        <end position="316"/>
    </location>
</feature>
<gene>
    <name evidence="3" type="ORF">GSTUM_00006119001</name>
</gene>
<dbReference type="EMBL" id="FN430142">
    <property type="protein sequence ID" value="CAZ82495.1"/>
    <property type="molecule type" value="Genomic_DNA"/>
</dbReference>